<accession>A0A2P2IV40</accession>
<organism evidence="1">
    <name type="scientific">Rhizophora mucronata</name>
    <name type="common">Asiatic mangrove</name>
    <dbReference type="NCBI Taxonomy" id="61149"/>
    <lineage>
        <taxon>Eukaryota</taxon>
        <taxon>Viridiplantae</taxon>
        <taxon>Streptophyta</taxon>
        <taxon>Embryophyta</taxon>
        <taxon>Tracheophyta</taxon>
        <taxon>Spermatophyta</taxon>
        <taxon>Magnoliopsida</taxon>
        <taxon>eudicotyledons</taxon>
        <taxon>Gunneridae</taxon>
        <taxon>Pentapetalae</taxon>
        <taxon>rosids</taxon>
        <taxon>fabids</taxon>
        <taxon>Malpighiales</taxon>
        <taxon>Rhizophoraceae</taxon>
        <taxon>Rhizophora</taxon>
    </lineage>
</organism>
<dbReference type="AlphaFoldDB" id="A0A2P2IV40"/>
<dbReference type="EMBL" id="GGEC01004607">
    <property type="protein sequence ID" value="MBW85090.1"/>
    <property type="molecule type" value="Transcribed_RNA"/>
</dbReference>
<protein>
    <submittedName>
        <fullName evidence="1">Myb-like protein X isoform X2</fullName>
    </submittedName>
</protein>
<sequence>MLMLMFDMVFMQGKLISFHVPDLEGGCTTELYTRKKIVLKFLLCSLLATLFSKPNQGRRFLSLLIINITESETGIVVFLGRLLEDIFTEVCTNSSCSGHLVEIRDPEASR</sequence>
<name>A0A2P2IV40_RHIMU</name>
<reference evidence="1" key="1">
    <citation type="submission" date="2018-02" db="EMBL/GenBank/DDBJ databases">
        <title>Rhizophora mucronata_Transcriptome.</title>
        <authorList>
            <person name="Meera S.P."/>
            <person name="Sreeshan A."/>
            <person name="Augustine A."/>
        </authorList>
    </citation>
    <scope>NUCLEOTIDE SEQUENCE</scope>
    <source>
        <tissue evidence="1">Leaf</tissue>
    </source>
</reference>
<proteinExistence type="predicted"/>
<evidence type="ECO:0000313" key="1">
    <source>
        <dbReference type="EMBL" id="MBW85090.1"/>
    </source>
</evidence>